<gene>
    <name evidence="4" type="ORF">VTK73DRAFT_9887</name>
</gene>
<dbReference type="Gene3D" id="3.40.50.720">
    <property type="entry name" value="NAD(P)-binding Rossmann-like Domain"/>
    <property type="match status" value="1"/>
</dbReference>
<dbReference type="EMBL" id="JAZHXJ010000875">
    <property type="protein sequence ID" value="KAL1849381.1"/>
    <property type="molecule type" value="Genomic_DNA"/>
</dbReference>
<protein>
    <submittedName>
        <fullName evidence="4">Uncharacterized protein</fullName>
    </submittedName>
</protein>
<dbReference type="InterPro" id="IPR002347">
    <property type="entry name" value="SDR_fam"/>
</dbReference>
<organism evidence="4 5">
    <name type="scientific">Phialemonium thermophilum</name>
    <dbReference type="NCBI Taxonomy" id="223376"/>
    <lineage>
        <taxon>Eukaryota</taxon>
        <taxon>Fungi</taxon>
        <taxon>Dikarya</taxon>
        <taxon>Ascomycota</taxon>
        <taxon>Pezizomycotina</taxon>
        <taxon>Sordariomycetes</taxon>
        <taxon>Sordariomycetidae</taxon>
        <taxon>Cephalothecales</taxon>
        <taxon>Cephalothecaceae</taxon>
        <taxon>Phialemonium</taxon>
    </lineage>
</organism>
<evidence type="ECO:0000313" key="5">
    <source>
        <dbReference type="Proteomes" id="UP001586593"/>
    </source>
</evidence>
<keyword evidence="5" id="KW-1185">Reference proteome</keyword>
<evidence type="ECO:0000256" key="1">
    <source>
        <dbReference type="ARBA" id="ARBA00006484"/>
    </source>
</evidence>
<dbReference type="InterPro" id="IPR052178">
    <property type="entry name" value="Sec_Metab_Biosynth_SDR"/>
</dbReference>
<proteinExistence type="inferred from homology"/>
<keyword evidence="2" id="KW-0521">NADP</keyword>
<dbReference type="PRINTS" id="PR00081">
    <property type="entry name" value="GDHRDH"/>
</dbReference>
<dbReference type="Pfam" id="PF00106">
    <property type="entry name" value="adh_short"/>
    <property type="match status" value="1"/>
</dbReference>
<comment type="similarity">
    <text evidence="1">Belongs to the short-chain dehydrogenases/reductases (SDR) family.</text>
</comment>
<evidence type="ECO:0000313" key="4">
    <source>
        <dbReference type="EMBL" id="KAL1849381.1"/>
    </source>
</evidence>
<dbReference type="PANTHER" id="PTHR43618:SF13">
    <property type="entry name" value="CHAIN DEHYDROGENASE, PUTATIVE (AFU_ORTHOLOGUE AFUA_1G17650)-RELATED"/>
    <property type="match status" value="1"/>
</dbReference>
<dbReference type="SUPFAM" id="SSF51735">
    <property type="entry name" value="NAD(P)-binding Rossmann-fold domains"/>
    <property type="match status" value="1"/>
</dbReference>
<accession>A0ABR3VZL4</accession>
<reference evidence="4 5" key="1">
    <citation type="journal article" date="2024" name="Commun. Biol.">
        <title>Comparative genomic analysis of thermophilic fungi reveals convergent evolutionary adaptations and gene losses.</title>
        <authorList>
            <person name="Steindorff A.S."/>
            <person name="Aguilar-Pontes M.V."/>
            <person name="Robinson A.J."/>
            <person name="Andreopoulos B."/>
            <person name="LaButti K."/>
            <person name="Kuo A."/>
            <person name="Mondo S."/>
            <person name="Riley R."/>
            <person name="Otillar R."/>
            <person name="Haridas S."/>
            <person name="Lipzen A."/>
            <person name="Grimwood J."/>
            <person name="Schmutz J."/>
            <person name="Clum A."/>
            <person name="Reid I.D."/>
            <person name="Moisan M.C."/>
            <person name="Butler G."/>
            <person name="Nguyen T.T.M."/>
            <person name="Dewar K."/>
            <person name="Conant G."/>
            <person name="Drula E."/>
            <person name="Henrissat B."/>
            <person name="Hansel C."/>
            <person name="Singer S."/>
            <person name="Hutchinson M.I."/>
            <person name="de Vries R.P."/>
            <person name="Natvig D.O."/>
            <person name="Powell A.J."/>
            <person name="Tsang A."/>
            <person name="Grigoriev I.V."/>
        </authorList>
    </citation>
    <scope>NUCLEOTIDE SEQUENCE [LARGE SCALE GENOMIC DNA]</scope>
    <source>
        <strain evidence="4 5">ATCC 24622</strain>
    </source>
</reference>
<name>A0ABR3VZL4_9PEZI</name>
<comment type="caution">
    <text evidence="4">The sequence shown here is derived from an EMBL/GenBank/DDBJ whole genome shotgun (WGS) entry which is preliminary data.</text>
</comment>
<sequence>MATPGPKVALVTGGSAGLGAAIARVLALDLGMSVTINYHGNAERANAFIQELQEAWRSRHGTDEAAAAAPVYRAIRADVSKREEIVRLVEETATGGGGRLDVVISNFGWTRLRNFSDLDDGVDEDDWDRCFEANVKAPLWLFHAAKRWLEEGNAREAGSAVFVSTASTAGCKPSGSSLVRLEVGPSVFRSCY</sequence>
<dbReference type="InterPro" id="IPR036291">
    <property type="entry name" value="NAD(P)-bd_dom_sf"/>
</dbReference>
<evidence type="ECO:0000256" key="3">
    <source>
        <dbReference type="ARBA" id="ARBA00023002"/>
    </source>
</evidence>
<dbReference type="PANTHER" id="PTHR43618">
    <property type="entry name" value="7-ALPHA-HYDROXYSTEROID DEHYDROGENASE"/>
    <property type="match status" value="1"/>
</dbReference>
<keyword evidence="3" id="KW-0560">Oxidoreductase</keyword>
<evidence type="ECO:0000256" key="2">
    <source>
        <dbReference type="ARBA" id="ARBA00022857"/>
    </source>
</evidence>
<dbReference type="Proteomes" id="UP001586593">
    <property type="component" value="Unassembled WGS sequence"/>
</dbReference>